<organism evidence="2 3">
    <name type="scientific">Batillaria attramentaria</name>
    <dbReference type="NCBI Taxonomy" id="370345"/>
    <lineage>
        <taxon>Eukaryota</taxon>
        <taxon>Metazoa</taxon>
        <taxon>Spiralia</taxon>
        <taxon>Lophotrochozoa</taxon>
        <taxon>Mollusca</taxon>
        <taxon>Gastropoda</taxon>
        <taxon>Caenogastropoda</taxon>
        <taxon>Sorbeoconcha</taxon>
        <taxon>Cerithioidea</taxon>
        <taxon>Batillariidae</taxon>
        <taxon>Batillaria</taxon>
    </lineage>
</organism>
<feature type="compositionally biased region" description="Polar residues" evidence="1">
    <location>
        <begin position="50"/>
        <end position="64"/>
    </location>
</feature>
<accession>A0ABD0J7Q8</accession>
<dbReference type="AlphaFoldDB" id="A0ABD0J7Q8"/>
<sequence length="88" mass="9834">MENGARSTDSTEWILAHCGIHGKWSSQHRQHCVEPSLLWDPRKMELVAQTALSGSQPTEGSTENETADWQRKEGQDIQATCPNLGVHH</sequence>
<name>A0ABD0J7Q8_9CAEN</name>
<feature type="region of interest" description="Disordered" evidence="1">
    <location>
        <begin position="50"/>
        <end position="88"/>
    </location>
</feature>
<protein>
    <submittedName>
        <fullName evidence="2">Uncharacterized protein</fullName>
    </submittedName>
</protein>
<evidence type="ECO:0000313" key="2">
    <source>
        <dbReference type="EMBL" id="KAK7465063.1"/>
    </source>
</evidence>
<gene>
    <name evidence="2" type="ORF">BaRGS_00037760</name>
</gene>
<comment type="caution">
    <text evidence="2">The sequence shown here is derived from an EMBL/GenBank/DDBJ whole genome shotgun (WGS) entry which is preliminary data.</text>
</comment>
<reference evidence="2 3" key="1">
    <citation type="journal article" date="2023" name="Sci. Data">
        <title>Genome assembly of the Korean intertidal mud-creeper Batillaria attramentaria.</title>
        <authorList>
            <person name="Patra A.K."/>
            <person name="Ho P.T."/>
            <person name="Jun S."/>
            <person name="Lee S.J."/>
            <person name="Kim Y."/>
            <person name="Won Y.J."/>
        </authorList>
    </citation>
    <scope>NUCLEOTIDE SEQUENCE [LARGE SCALE GENOMIC DNA]</scope>
    <source>
        <strain evidence="2">Wonlab-2016</strain>
    </source>
</reference>
<proteinExistence type="predicted"/>
<keyword evidence="3" id="KW-1185">Reference proteome</keyword>
<dbReference type="Proteomes" id="UP001519460">
    <property type="component" value="Unassembled WGS sequence"/>
</dbReference>
<evidence type="ECO:0000256" key="1">
    <source>
        <dbReference type="SAM" id="MobiDB-lite"/>
    </source>
</evidence>
<dbReference type="EMBL" id="JACVVK020000579">
    <property type="protein sequence ID" value="KAK7465063.1"/>
    <property type="molecule type" value="Genomic_DNA"/>
</dbReference>
<evidence type="ECO:0000313" key="3">
    <source>
        <dbReference type="Proteomes" id="UP001519460"/>
    </source>
</evidence>